<protein>
    <submittedName>
        <fullName evidence="2">Uncharacterized protein</fullName>
    </submittedName>
</protein>
<gene>
    <name evidence="2" type="primary">Dere\GG19426</name>
    <name evidence="2" type="synonym">dere_GLEANR_4172</name>
    <name evidence="2" type="synonym">GG19426</name>
    <name evidence="2" type="ORF">Dere_GG19426</name>
</gene>
<reference evidence="2 3" key="1">
    <citation type="journal article" date="2007" name="Nature">
        <title>Evolution of genes and genomes on the Drosophila phylogeny.</title>
        <authorList>
            <consortium name="Drosophila 12 Genomes Consortium"/>
            <person name="Clark A.G."/>
            <person name="Eisen M.B."/>
            <person name="Smith D.R."/>
            <person name="Bergman C.M."/>
            <person name="Oliver B."/>
            <person name="Markow T.A."/>
            <person name="Kaufman T.C."/>
            <person name="Kellis M."/>
            <person name="Gelbart W."/>
            <person name="Iyer V.N."/>
            <person name="Pollard D.A."/>
            <person name="Sackton T.B."/>
            <person name="Larracuente A.M."/>
            <person name="Singh N.D."/>
            <person name="Abad J.P."/>
            <person name="Abt D.N."/>
            <person name="Adryan B."/>
            <person name="Aguade M."/>
            <person name="Akashi H."/>
            <person name="Anderson W.W."/>
            <person name="Aquadro C.F."/>
            <person name="Ardell D.H."/>
            <person name="Arguello R."/>
            <person name="Artieri C.G."/>
            <person name="Barbash D.A."/>
            <person name="Barker D."/>
            <person name="Barsanti P."/>
            <person name="Batterham P."/>
            <person name="Batzoglou S."/>
            <person name="Begun D."/>
            <person name="Bhutkar A."/>
            <person name="Blanco E."/>
            <person name="Bosak S.A."/>
            <person name="Bradley R.K."/>
            <person name="Brand A.D."/>
            <person name="Brent M.R."/>
            <person name="Brooks A.N."/>
            <person name="Brown R.H."/>
            <person name="Butlin R.K."/>
            <person name="Caggese C."/>
            <person name="Calvi B.R."/>
            <person name="Bernardo de Carvalho A."/>
            <person name="Caspi A."/>
            <person name="Castrezana S."/>
            <person name="Celniker S.E."/>
            <person name="Chang J.L."/>
            <person name="Chapple C."/>
            <person name="Chatterji S."/>
            <person name="Chinwalla A."/>
            <person name="Civetta A."/>
            <person name="Clifton S.W."/>
            <person name="Comeron J.M."/>
            <person name="Costello J.C."/>
            <person name="Coyne J.A."/>
            <person name="Daub J."/>
            <person name="David R.G."/>
            <person name="Delcher A.L."/>
            <person name="Delehaunty K."/>
            <person name="Do C.B."/>
            <person name="Ebling H."/>
            <person name="Edwards K."/>
            <person name="Eickbush T."/>
            <person name="Evans J.D."/>
            <person name="Filipski A."/>
            <person name="Findeiss S."/>
            <person name="Freyhult E."/>
            <person name="Fulton L."/>
            <person name="Fulton R."/>
            <person name="Garcia A.C."/>
            <person name="Gardiner A."/>
            <person name="Garfield D.A."/>
            <person name="Garvin B.E."/>
            <person name="Gibson G."/>
            <person name="Gilbert D."/>
            <person name="Gnerre S."/>
            <person name="Godfrey J."/>
            <person name="Good R."/>
            <person name="Gotea V."/>
            <person name="Gravely B."/>
            <person name="Greenberg A.J."/>
            <person name="Griffiths-Jones S."/>
            <person name="Gross S."/>
            <person name="Guigo R."/>
            <person name="Gustafson E.A."/>
            <person name="Haerty W."/>
            <person name="Hahn M.W."/>
            <person name="Halligan D.L."/>
            <person name="Halpern A.L."/>
            <person name="Halter G.M."/>
            <person name="Han M.V."/>
            <person name="Heger A."/>
            <person name="Hillier L."/>
            <person name="Hinrichs A.S."/>
            <person name="Holmes I."/>
            <person name="Hoskins R.A."/>
            <person name="Hubisz M.J."/>
            <person name="Hultmark D."/>
            <person name="Huntley M.A."/>
            <person name="Jaffe D.B."/>
            <person name="Jagadeeshan S."/>
            <person name="Jeck W.R."/>
            <person name="Johnson J."/>
            <person name="Jones C.D."/>
            <person name="Jordan W.C."/>
            <person name="Karpen G.H."/>
            <person name="Kataoka E."/>
            <person name="Keightley P.D."/>
            <person name="Kheradpour P."/>
            <person name="Kirkness E.F."/>
            <person name="Koerich L.B."/>
            <person name="Kristiansen K."/>
            <person name="Kudrna D."/>
            <person name="Kulathinal R.J."/>
            <person name="Kumar S."/>
            <person name="Kwok R."/>
            <person name="Lander E."/>
            <person name="Langley C.H."/>
            <person name="Lapoint R."/>
            <person name="Lazzaro B.P."/>
            <person name="Lee S.J."/>
            <person name="Levesque L."/>
            <person name="Li R."/>
            <person name="Lin C.F."/>
            <person name="Lin M.F."/>
            <person name="Lindblad-Toh K."/>
            <person name="Llopart A."/>
            <person name="Long M."/>
            <person name="Low L."/>
            <person name="Lozovsky E."/>
            <person name="Lu J."/>
            <person name="Luo M."/>
            <person name="Machado C.A."/>
            <person name="Makalowski W."/>
            <person name="Marzo M."/>
            <person name="Matsuda M."/>
            <person name="Matzkin L."/>
            <person name="McAllister B."/>
            <person name="McBride C.S."/>
            <person name="McKernan B."/>
            <person name="McKernan K."/>
            <person name="Mendez-Lago M."/>
            <person name="Minx P."/>
            <person name="Mollenhauer M.U."/>
            <person name="Montooth K."/>
            <person name="Mount S.M."/>
            <person name="Mu X."/>
            <person name="Myers E."/>
            <person name="Negre B."/>
            <person name="Newfeld S."/>
            <person name="Nielsen R."/>
            <person name="Noor M.A."/>
            <person name="O'Grady P."/>
            <person name="Pachter L."/>
            <person name="Papaceit M."/>
            <person name="Parisi M.J."/>
            <person name="Parisi M."/>
            <person name="Parts L."/>
            <person name="Pedersen J.S."/>
            <person name="Pesole G."/>
            <person name="Phillippy A.M."/>
            <person name="Ponting C.P."/>
            <person name="Pop M."/>
            <person name="Porcelli D."/>
            <person name="Powell J.R."/>
            <person name="Prohaska S."/>
            <person name="Pruitt K."/>
            <person name="Puig M."/>
            <person name="Quesneville H."/>
            <person name="Ram K.R."/>
            <person name="Rand D."/>
            <person name="Rasmussen M.D."/>
            <person name="Reed L.K."/>
            <person name="Reenan R."/>
            <person name="Reily A."/>
            <person name="Remington K.A."/>
            <person name="Rieger T.T."/>
            <person name="Ritchie M.G."/>
            <person name="Robin C."/>
            <person name="Rogers Y.H."/>
            <person name="Rohde C."/>
            <person name="Rozas J."/>
            <person name="Rubenfield M.J."/>
            <person name="Ruiz A."/>
            <person name="Russo S."/>
            <person name="Salzberg S.L."/>
            <person name="Sanchez-Gracia A."/>
            <person name="Saranga D.J."/>
            <person name="Sato H."/>
            <person name="Schaeffer S.W."/>
            <person name="Schatz M.C."/>
            <person name="Schlenke T."/>
            <person name="Schwartz R."/>
            <person name="Segarra C."/>
            <person name="Singh R.S."/>
            <person name="Sirot L."/>
            <person name="Sirota M."/>
            <person name="Sisneros N.B."/>
            <person name="Smith C.D."/>
            <person name="Smith T.F."/>
            <person name="Spieth J."/>
            <person name="Stage D.E."/>
            <person name="Stark A."/>
            <person name="Stephan W."/>
            <person name="Strausberg R.L."/>
            <person name="Strempel S."/>
            <person name="Sturgill D."/>
            <person name="Sutton G."/>
            <person name="Sutton G.G."/>
            <person name="Tao W."/>
            <person name="Teichmann S."/>
            <person name="Tobari Y.N."/>
            <person name="Tomimura Y."/>
            <person name="Tsolas J.M."/>
            <person name="Valente V.L."/>
            <person name="Venter E."/>
            <person name="Venter J.C."/>
            <person name="Vicario S."/>
            <person name="Vieira F.G."/>
            <person name="Vilella A.J."/>
            <person name="Villasante A."/>
            <person name="Walenz B."/>
            <person name="Wang J."/>
            <person name="Wasserman M."/>
            <person name="Watts T."/>
            <person name="Wilson D."/>
            <person name="Wilson R.K."/>
            <person name="Wing R.A."/>
            <person name="Wolfner M.F."/>
            <person name="Wong A."/>
            <person name="Wong G.K."/>
            <person name="Wu C.I."/>
            <person name="Wu G."/>
            <person name="Yamamoto D."/>
            <person name="Yang H.P."/>
            <person name="Yang S.P."/>
            <person name="Yorke J.A."/>
            <person name="Yoshida K."/>
            <person name="Zdobnov E."/>
            <person name="Zhang P."/>
            <person name="Zhang Y."/>
            <person name="Zimin A.V."/>
            <person name="Baldwin J."/>
            <person name="Abdouelleil A."/>
            <person name="Abdulkadir J."/>
            <person name="Abebe A."/>
            <person name="Abera B."/>
            <person name="Abreu J."/>
            <person name="Acer S.C."/>
            <person name="Aftuck L."/>
            <person name="Alexander A."/>
            <person name="An P."/>
            <person name="Anderson E."/>
            <person name="Anderson S."/>
            <person name="Arachi H."/>
            <person name="Azer M."/>
            <person name="Bachantsang P."/>
            <person name="Barry A."/>
            <person name="Bayul T."/>
            <person name="Berlin A."/>
            <person name="Bessette D."/>
            <person name="Bloom T."/>
            <person name="Blye J."/>
            <person name="Boguslavskiy L."/>
            <person name="Bonnet C."/>
            <person name="Boukhgalter B."/>
            <person name="Bourzgui I."/>
            <person name="Brown A."/>
            <person name="Cahill P."/>
            <person name="Channer S."/>
            <person name="Cheshatsang Y."/>
            <person name="Chuda L."/>
            <person name="Citroen M."/>
            <person name="Collymore A."/>
            <person name="Cooke P."/>
            <person name="Costello M."/>
            <person name="D'Aco K."/>
            <person name="Daza R."/>
            <person name="De Haan G."/>
            <person name="DeGray S."/>
            <person name="DeMaso C."/>
            <person name="Dhargay N."/>
            <person name="Dooley K."/>
            <person name="Dooley E."/>
            <person name="Doricent M."/>
            <person name="Dorje P."/>
            <person name="Dorjee K."/>
            <person name="Dupes A."/>
            <person name="Elong R."/>
            <person name="Falk J."/>
            <person name="Farina A."/>
            <person name="Faro S."/>
            <person name="Ferguson D."/>
            <person name="Fisher S."/>
            <person name="Foley C.D."/>
            <person name="Franke A."/>
            <person name="Friedrich D."/>
            <person name="Gadbois L."/>
            <person name="Gearin G."/>
            <person name="Gearin C.R."/>
            <person name="Giannoukos G."/>
            <person name="Goode T."/>
            <person name="Graham J."/>
            <person name="Grandbois E."/>
            <person name="Grewal S."/>
            <person name="Gyaltsen K."/>
            <person name="Hafez N."/>
            <person name="Hagos B."/>
            <person name="Hall J."/>
            <person name="Henson C."/>
            <person name="Hollinger A."/>
            <person name="Honan T."/>
            <person name="Huard M.D."/>
            <person name="Hughes L."/>
            <person name="Hurhula B."/>
            <person name="Husby M.E."/>
            <person name="Kamat A."/>
            <person name="Kanga B."/>
            <person name="Kashin S."/>
            <person name="Khazanovich D."/>
            <person name="Kisner P."/>
            <person name="Lance K."/>
            <person name="Lara M."/>
            <person name="Lee W."/>
            <person name="Lennon N."/>
            <person name="Letendre F."/>
            <person name="LeVine R."/>
            <person name="Lipovsky A."/>
            <person name="Liu X."/>
            <person name="Liu J."/>
            <person name="Liu S."/>
            <person name="Lokyitsang T."/>
            <person name="Lokyitsang Y."/>
            <person name="Lubonja R."/>
            <person name="Lui A."/>
            <person name="MacDonald P."/>
            <person name="Magnisalis V."/>
            <person name="Maru K."/>
            <person name="Matthews C."/>
            <person name="McCusker W."/>
            <person name="McDonough S."/>
            <person name="Mehta T."/>
            <person name="Meldrim J."/>
            <person name="Meneus L."/>
            <person name="Mihai O."/>
            <person name="Mihalev A."/>
            <person name="Mihova T."/>
            <person name="Mittelman R."/>
            <person name="Mlenga V."/>
            <person name="Montmayeur A."/>
            <person name="Mulrain L."/>
            <person name="Navidi A."/>
            <person name="Naylor J."/>
            <person name="Negash T."/>
            <person name="Nguyen T."/>
            <person name="Nguyen N."/>
            <person name="Nicol R."/>
            <person name="Norbu C."/>
            <person name="Norbu N."/>
            <person name="Novod N."/>
            <person name="O'Neill B."/>
            <person name="Osman S."/>
            <person name="Markiewicz E."/>
            <person name="Oyono O.L."/>
            <person name="Patti C."/>
            <person name="Phunkhang P."/>
            <person name="Pierre F."/>
            <person name="Priest M."/>
            <person name="Raghuraman S."/>
            <person name="Rege F."/>
            <person name="Reyes R."/>
            <person name="Rise C."/>
            <person name="Rogov P."/>
            <person name="Ross K."/>
            <person name="Ryan E."/>
            <person name="Settipalli S."/>
            <person name="Shea T."/>
            <person name="Sherpa N."/>
            <person name="Shi L."/>
            <person name="Shih D."/>
            <person name="Sparrow T."/>
            <person name="Spaulding J."/>
            <person name="Stalker J."/>
            <person name="Stange-Thomann N."/>
            <person name="Stavropoulos S."/>
            <person name="Stone C."/>
            <person name="Strader C."/>
            <person name="Tesfaye S."/>
            <person name="Thomson T."/>
            <person name="Thoulutsang Y."/>
            <person name="Thoulutsang D."/>
            <person name="Topham K."/>
            <person name="Topping I."/>
            <person name="Tsamla T."/>
            <person name="Vassiliev H."/>
            <person name="Vo A."/>
            <person name="Wangchuk T."/>
            <person name="Wangdi T."/>
            <person name="Weiand M."/>
            <person name="Wilkinson J."/>
            <person name="Wilson A."/>
            <person name="Yadav S."/>
            <person name="Young G."/>
            <person name="Yu Q."/>
            <person name="Zembek L."/>
            <person name="Zhong D."/>
            <person name="Zimmer A."/>
            <person name="Zwirko Z."/>
            <person name="Jaffe D.B."/>
            <person name="Alvarez P."/>
            <person name="Brockman W."/>
            <person name="Butler J."/>
            <person name="Chin C."/>
            <person name="Gnerre S."/>
            <person name="Grabherr M."/>
            <person name="Kleber M."/>
            <person name="Mauceli E."/>
            <person name="MacCallum I."/>
        </authorList>
    </citation>
    <scope>NUCLEOTIDE SEQUENCE [LARGE SCALE GENOMIC DNA]</scope>
    <source>
        <strain evidence="2 3">TSC#14021-0224.01</strain>
    </source>
</reference>
<feature type="transmembrane region" description="Helical" evidence="1">
    <location>
        <begin position="112"/>
        <end position="130"/>
    </location>
</feature>
<dbReference type="OrthoDB" id="7968664at2759"/>
<keyword evidence="1" id="KW-0812">Transmembrane</keyword>
<feature type="transmembrane region" description="Helical" evidence="1">
    <location>
        <begin position="169"/>
        <end position="190"/>
    </location>
</feature>
<proteinExistence type="predicted"/>
<dbReference type="KEGG" id="der:6550609"/>
<evidence type="ECO:0000256" key="1">
    <source>
        <dbReference type="SAM" id="Phobius"/>
    </source>
</evidence>
<keyword evidence="1" id="KW-0472">Membrane</keyword>
<evidence type="ECO:0000313" key="2">
    <source>
        <dbReference type="EMBL" id="EDV47063.1"/>
    </source>
</evidence>
<organism evidence="2 3">
    <name type="scientific">Drosophila erecta</name>
    <name type="common">Fruit fly</name>
    <dbReference type="NCBI Taxonomy" id="7220"/>
    <lineage>
        <taxon>Eukaryota</taxon>
        <taxon>Metazoa</taxon>
        <taxon>Ecdysozoa</taxon>
        <taxon>Arthropoda</taxon>
        <taxon>Hexapoda</taxon>
        <taxon>Insecta</taxon>
        <taxon>Pterygota</taxon>
        <taxon>Neoptera</taxon>
        <taxon>Endopterygota</taxon>
        <taxon>Diptera</taxon>
        <taxon>Brachycera</taxon>
        <taxon>Muscomorpha</taxon>
        <taxon>Ephydroidea</taxon>
        <taxon>Drosophilidae</taxon>
        <taxon>Drosophila</taxon>
        <taxon>Sophophora</taxon>
    </lineage>
</organism>
<sequence>MYTMRRINDVFCQLMRTYLDITLSCCESYSIWKFPTNFDRNIELAGTFVCSSEEMFPFMFYYALGISVVGSLHNFLEFINISFERFGIHLVRMWRPRNATNFRDKQLRRFRIVGSILMFKAWSLLLYALVSIKPHYIAPWVIISATTISIDLFLVLLDVLLYQTIEQRSLLILSFPLINLCCVLSVQSTLKRLIETCGTQDLVWWT</sequence>
<keyword evidence="3" id="KW-1185">Reference proteome</keyword>
<dbReference type="HOGENOM" id="CLU_112178_1_0_1"/>
<dbReference type="OMA" id="HAYNRRK"/>
<dbReference type="EMBL" id="CH954180">
    <property type="protein sequence ID" value="EDV47063.1"/>
    <property type="molecule type" value="Genomic_DNA"/>
</dbReference>
<accession>B3NUW5</accession>
<reference evidence="2 3" key="2">
    <citation type="journal article" date="2008" name="Bioinformatics">
        <title>Assembly reconciliation.</title>
        <authorList>
            <person name="Zimin A.V."/>
            <person name="Smith D.R."/>
            <person name="Sutton G."/>
            <person name="Yorke J.A."/>
        </authorList>
    </citation>
    <scope>NUCLEOTIDE SEQUENCE [LARGE SCALE GENOMIC DNA]</scope>
    <source>
        <strain evidence="2 3">TSC#14021-0224.01</strain>
    </source>
</reference>
<evidence type="ECO:0000313" key="3">
    <source>
        <dbReference type="Proteomes" id="UP000008711"/>
    </source>
</evidence>
<dbReference type="AlphaFoldDB" id="B3NUW5"/>
<dbReference type="PhylomeDB" id="B3NUW5"/>
<dbReference type="Proteomes" id="UP000008711">
    <property type="component" value="Unassembled WGS sequence"/>
</dbReference>
<name>B3NUW5_DROER</name>
<feature type="transmembrane region" description="Helical" evidence="1">
    <location>
        <begin position="136"/>
        <end position="157"/>
    </location>
</feature>
<keyword evidence="1" id="KW-1133">Transmembrane helix</keyword>